<evidence type="ECO:0000313" key="2">
    <source>
        <dbReference type="Proteomes" id="UP001501074"/>
    </source>
</evidence>
<evidence type="ECO:0008006" key="3">
    <source>
        <dbReference type="Google" id="ProtNLM"/>
    </source>
</evidence>
<evidence type="ECO:0000313" key="1">
    <source>
        <dbReference type="EMBL" id="GAA3609195.1"/>
    </source>
</evidence>
<gene>
    <name evidence="1" type="ORF">GCM10022223_26550</name>
</gene>
<organism evidence="1 2">
    <name type="scientific">Kineosporia mesophila</name>
    <dbReference type="NCBI Taxonomy" id="566012"/>
    <lineage>
        <taxon>Bacteria</taxon>
        <taxon>Bacillati</taxon>
        <taxon>Actinomycetota</taxon>
        <taxon>Actinomycetes</taxon>
        <taxon>Kineosporiales</taxon>
        <taxon>Kineosporiaceae</taxon>
        <taxon>Kineosporia</taxon>
    </lineage>
</organism>
<sequence length="60" mass="6436">MVAVEVKLGASVTDAHVRHLRWLRTQIGDDLINAVVINTGPHAYRRPDGIAVIPAALLGP</sequence>
<name>A0ABP6ZHU6_9ACTN</name>
<protein>
    <recommendedName>
        <fullName evidence="3">DUF4143 domain-containing protein</fullName>
    </recommendedName>
</protein>
<reference evidence="2" key="1">
    <citation type="journal article" date="2019" name="Int. J. Syst. Evol. Microbiol.">
        <title>The Global Catalogue of Microorganisms (GCM) 10K type strain sequencing project: providing services to taxonomists for standard genome sequencing and annotation.</title>
        <authorList>
            <consortium name="The Broad Institute Genomics Platform"/>
            <consortium name="The Broad Institute Genome Sequencing Center for Infectious Disease"/>
            <person name="Wu L."/>
            <person name="Ma J."/>
        </authorList>
    </citation>
    <scope>NUCLEOTIDE SEQUENCE [LARGE SCALE GENOMIC DNA]</scope>
    <source>
        <strain evidence="2">JCM 16902</strain>
    </source>
</reference>
<proteinExistence type="predicted"/>
<keyword evidence="2" id="KW-1185">Reference proteome</keyword>
<dbReference type="Proteomes" id="UP001501074">
    <property type="component" value="Unassembled WGS sequence"/>
</dbReference>
<dbReference type="EMBL" id="BAAAZO010000003">
    <property type="protein sequence ID" value="GAA3609195.1"/>
    <property type="molecule type" value="Genomic_DNA"/>
</dbReference>
<accession>A0ABP6ZHU6</accession>
<comment type="caution">
    <text evidence="1">The sequence shown here is derived from an EMBL/GenBank/DDBJ whole genome shotgun (WGS) entry which is preliminary data.</text>
</comment>